<accession>A0AAV1C3A5</accession>
<dbReference type="AlphaFoldDB" id="A0AAV1C3A5"/>
<gene>
    <name evidence="2" type="ORF">OLC1_LOCUS2328</name>
</gene>
<feature type="compositionally biased region" description="Low complexity" evidence="1">
    <location>
        <begin position="192"/>
        <end position="202"/>
    </location>
</feature>
<proteinExistence type="predicted"/>
<feature type="region of interest" description="Disordered" evidence="1">
    <location>
        <begin position="121"/>
        <end position="217"/>
    </location>
</feature>
<name>A0AAV1C3A5_OLDCO</name>
<dbReference type="EMBL" id="OX459118">
    <property type="protein sequence ID" value="CAI9090089.1"/>
    <property type="molecule type" value="Genomic_DNA"/>
</dbReference>
<protein>
    <submittedName>
        <fullName evidence="2">OLC1v1024779C1</fullName>
    </submittedName>
</protein>
<organism evidence="2 3">
    <name type="scientific">Oldenlandia corymbosa var. corymbosa</name>
    <dbReference type="NCBI Taxonomy" id="529605"/>
    <lineage>
        <taxon>Eukaryota</taxon>
        <taxon>Viridiplantae</taxon>
        <taxon>Streptophyta</taxon>
        <taxon>Embryophyta</taxon>
        <taxon>Tracheophyta</taxon>
        <taxon>Spermatophyta</taxon>
        <taxon>Magnoliopsida</taxon>
        <taxon>eudicotyledons</taxon>
        <taxon>Gunneridae</taxon>
        <taxon>Pentapetalae</taxon>
        <taxon>asterids</taxon>
        <taxon>lamiids</taxon>
        <taxon>Gentianales</taxon>
        <taxon>Rubiaceae</taxon>
        <taxon>Rubioideae</taxon>
        <taxon>Spermacoceae</taxon>
        <taxon>Hedyotis-Oldenlandia complex</taxon>
        <taxon>Oldenlandia</taxon>
    </lineage>
</organism>
<dbReference type="Proteomes" id="UP001161247">
    <property type="component" value="Chromosome 1"/>
</dbReference>
<evidence type="ECO:0000313" key="2">
    <source>
        <dbReference type="EMBL" id="CAI9090089.1"/>
    </source>
</evidence>
<reference evidence="2" key="1">
    <citation type="submission" date="2023-03" db="EMBL/GenBank/DDBJ databases">
        <authorList>
            <person name="Julca I."/>
        </authorList>
    </citation>
    <scope>NUCLEOTIDE SEQUENCE</scope>
</reference>
<keyword evidence="3" id="KW-1185">Reference proteome</keyword>
<evidence type="ECO:0000256" key="1">
    <source>
        <dbReference type="SAM" id="MobiDB-lite"/>
    </source>
</evidence>
<evidence type="ECO:0000313" key="3">
    <source>
        <dbReference type="Proteomes" id="UP001161247"/>
    </source>
</evidence>
<sequence>MDADHNCIGRFLRLKVNINIKQPLIRVLHFDHEGKEIKIPLQYERLAEWCYHYGIIGHVEYGCPTKSPNSGGSSSPPVPLKMVHGSRLKDTRIHLFHGGQPQQDPFHVSKDSDEEVAPYHVRQSHNVTFGQSRNRRLSSNRRSLSTFQASPSIEHPLPNPSQILPYQPSSSLNPPLIPNPSPTTSKQCPVYPSSSSKLSPLSTNHQSSSPASPNPMILPDTECILPSIIPASEFTNPSTIDASPIPTPLSIPSLACTSDLQITHSSILPITSPQLIVNSPKKSD</sequence>